<dbReference type="AlphaFoldDB" id="A0A0D2J389"/>
<dbReference type="EMBL" id="KK104101">
    <property type="protein sequence ID" value="KIY94432.1"/>
    <property type="molecule type" value="Genomic_DNA"/>
</dbReference>
<dbReference type="KEGG" id="mng:MNEG_13531"/>
<protein>
    <submittedName>
        <fullName evidence="1">Uncharacterized protein</fullName>
    </submittedName>
</protein>
<evidence type="ECO:0000313" key="1">
    <source>
        <dbReference type="EMBL" id="KIY94432.1"/>
    </source>
</evidence>
<keyword evidence="2" id="KW-1185">Reference proteome</keyword>
<evidence type="ECO:0000313" key="2">
    <source>
        <dbReference type="Proteomes" id="UP000054498"/>
    </source>
</evidence>
<accession>A0A0D2J389</accession>
<reference evidence="1 2" key="1">
    <citation type="journal article" date="2013" name="BMC Genomics">
        <title>Reconstruction of the lipid metabolism for the microalga Monoraphidium neglectum from its genome sequence reveals characteristics suitable for biofuel production.</title>
        <authorList>
            <person name="Bogen C."/>
            <person name="Al-Dilaimi A."/>
            <person name="Albersmeier A."/>
            <person name="Wichmann J."/>
            <person name="Grundmann M."/>
            <person name="Rupp O."/>
            <person name="Lauersen K.J."/>
            <person name="Blifernez-Klassen O."/>
            <person name="Kalinowski J."/>
            <person name="Goesmann A."/>
            <person name="Mussgnug J.H."/>
            <person name="Kruse O."/>
        </authorList>
    </citation>
    <scope>NUCLEOTIDE SEQUENCE [LARGE SCALE GENOMIC DNA]</scope>
    <source>
        <strain evidence="1 2">SAG 48.87</strain>
    </source>
</reference>
<organism evidence="1 2">
    <name type="scientific">Monoraphidium neglectum</name>
    <dbReference type="NCBI Taxonomy" id="145388"/>
    <lineage>
        <taxon>Eukaryota</taxon>
        <taxon>Viridiplantae</taxon>
        <taxon>Chlorophyta</taxon>
        <taxon>core chlorophytes</taxon>
        <taxon>Chlorophyceae</taxon>
        <taxon>CS clade</taxon>
        <taxon>Sphaeropleales</taxon>
        <taxon>Selenastraceae</taxon>
        <taxon>Monoraphidium</taxon>
    </lineage>
</organism>
<dbReference type="RefSeq" id="XP_013893452.1">
    <property type="nucleotide sequence ID" value="XM_014037998.1"/>
</dbReference>
<proteinExistence type="predicted"/>
<feature type="non-terminal residue" evidence="1">
    <location>
        <position position="52"/>
    </location>
</feature>
<name>A0A0D2J389_9CHLO</name>
<sequence length="52" mass="5452">MLLMKGLVQTLAHRGEGAQTFVRGLNVALHQLQSGAGSSALLVQQGVQQLVP</sequence>
<dbReference type="GeneID" id="25731003"/>
<dbReference type="Proteomes" id="UP000054498">
    <property type="component" value="Unassembled WGS sequence"/>
</dbReference>
<gene>
    <name evidence="1" type="ORF">MNEG_13531</name>
</gene>